<reference evidence="8 9" key="1">
    <citation type="submission" date="2024-11" db="EMBL/GenBank/DDBJ databases">
        <title>Adaptive evolution of stress response genes in parasites aligns with host niche diversity.</title>
        <authorList>
            <person name="Hahn C."/>
            <person name="Resl P."/>
        </authorList>
    </citation>
    <scope>NUCLEOTIDE SEQUENCE [LARGE SCALE GENOMIC DNA]</scope>
    <source>
        <strain evidence="8">EGGRZ-B1_66</strain>
        <tissue evidence="8">Body</tissue>
    </source>
</reference>
<dbReference type="SUPFAM" id="SSF47459">
    <property type="entry name" value="HLH, helix-loop-helix DNA-binding domain"/>
    <property type="match status" value="1"/>
</dbReference>
<dbReference type="PANTHER" id="PTHR11793:SF13">
    <property type="entry name" value="PROTEIN DAUGHTERLESS"/>
    <property type="match status" value="1"/>
</dbReference>
<feature type="compositionally biased region" description="Polar residues" evidence="6">
    <location>
        <begin position="376"/>
        <end position="386"/>
    </location>
</feature>
<evidence type="ECO:0000256" key="5">
    <source>
        <dbReference type="ARBA" id="ARBA00023242"/>
    </source>
</evidence>
<feature type="region of interest" description="Disordered" evidence="6">
    <location>
        <begin position="376"/>
        <end position="410"/>
    </location>
</feature>
<evidence type="ECO:0000313" key="9">
    <source>
        <dbReference type="Proteomes" id="UP001626550"/>
    </source>
</evidence>
<evidence type="ECO:0000313" key="8">
    <source>
        <dbReference type="EMBL" id="KAL3308331.1"/>
    </source>
</evidence>
<accession>A0ABD2PRG0</accession>
<dbReference type="InterPro" id="IPR051098">
    <property type="entry name" value="NeuroDiff_E-box_TFs"/>
</dbReference>
<evidence type="ECO:0000256" key="4">
    <source>
        <dbReference type="ARBA" id="ARBA00023163"/>
    </source>
</evidence>
<feature type="non-terminal residue" evidence="8">
    <location>
        <position position="1"/>
    </location>
</feature>
<dbReference type="PANTHER" id="PTHR11793">
    <property type="entry name" value="BASIC HELIX-LOOP-HELIX TRANSCRIPTION FACTOR"/>
    <property type="match status" value="1"/>
</dbReference>
<proteinExistence type="predicted"/>
<dbReference type="InterPro" id="IPR036638">
    <property type="entry name" value="HLH_DNA-bd_sf"/>
</dbReference>
<feature type="compositionally biased region" description="Low complexity" evidence="6">
    <location>
        <begin position="1"/>
        <end position="21"/>
    </location>
</feature>
<feature type="compositionally biased region" description="Low complexity" evidence="6">
    <location>
        <begin position="32"/>
        <end position="46"/>
    </location>
</feature>
<feature type="region of interest" description="Disordered" evidence="6">
    <location>
        <begin position="1"/>
        <end position="102"/>
    </location>
</feature>
<keyword evidence="4" id="KW-0804">Transcription</keyword>
<feature type="region of interest" description="Disordered" evidence="6">
    <location>
        <begin position="127"/>
        <end position="235"/>
    </location>
</feature>
<dbReference type="Gene3D" id="4.10.280.10">
    <property type="entry name" value="Helix-loop-helix DNA-binding domain"/>
    <property type="match status" value="2"/>
</dbReference>
<gene>
    <name evidence="8" type="primary">TCF4</name>
    <name evidence="8" type="ORF">Ciccas_013139</name>
</gene>
<dbReference type="EMBL" id="JBJKFK010005423">
    <property type="protein sequence ID" value="KAL3308331.1"/>
    <property type="molecule type" value="Genomic_DNA"/>
</dbReference>
<evidence type="ECO:0000256" key="6">
    <source>
        <dbReference type="SAM" id="MobiDB-lite"/>
    </source>
</evidence>
<keyword evidence="5" id="KW-0539">Nucleus</keyword>
<feature type="domain" description="BHLH" evidence="7">
    <location>
        <begin position="226"/>
        <end position="279"/>
    </location>
</feature>
<dbReference type="InterPro" id="IPR011598">
    <property type="entry name" value="bHLH_dom"/>
</dbReference>
<dbReference type="Proteomes" id="UP001626550">
    <property type="component" value="Unassembled WGS sequence"/>
</dbReference>
<sequence length="410" mass="43764">IYGQEKSLGSKSKNGKSSSKKALQNGSKSGKGNANAAQQQQGDNNAVYESQGNAFYNSPSQGGGGGGADLESANSQHWNNQPTDLSAPSEPASAHPMNPYASYLSSNAATTASDHYGGYYDLSTSAASMTSSTPLRFDELDGSVGRGRGAKNSAGAKRKARGPRKNLDSCSDIQEPVGTPNAIFPGSSSSSLAFAHHSDTRSIGTDSEGTIDPDETPEQKAERERNRRQANNARERLRVREINDAFKELGLMINMHTGNNQPLTKLMILQQAVTVITTLEHQNDRPQTKLTILQQAVTLITSLEQQVRGMRPLPLLPTTQRNLNPKQACLKREDKELNEGPPGAPQPAPYSPSIYGSSVNPDQYESSAVSVYSGANTASQLPTGSPTFPAFSDAPVQVSWSSESGELRPQ</sequence>
<dbReference type="AlphaFoldDB" id="A0ABD2PRG0"/>
<dbReference type="GO" id="GO:0003677">
    <property type="term" value="F:DNA binding"/>
    <property type="evidence" value="ECO:0007669"/>
    <property type="project" value="UniProtKB-KW"/>
</dbReference>
<evidence type="ECO:0000259" key="7">
    <source>
        <dbReference type="PROSITE" id="PS50888"/>
    </source>
</evidence>
<feature type="non-terminal residue" evidence="8">
    <location>
        <position position="410"/>
    </location>
</feature>
<evidence type="ECO:0000256" key="3">
    <source>
        <dbReference type="ARBA" id="ARBA00023125"/>
    </source>
</evidence>
<evidence type="ECO:0000256" key="2">
    <source>
        <dbReference type="ARBA" id="ARBA00023015"/>
    </source>
</evidence>
<keyword evidence="9" id="KW-1185">Reference proteome</keyword>
<comment type="subcellular location">
    <subcellularLocation>
        <location evidence="1">Nucleus</location>
    </subcellularLocation>
</comment>
<dbReference type="PROSITE" id="PS50888">
    <property type="entry name" value="BHLH"/>
    <property type="match status" value="1"/>
</dbReference>
<keyword evidence="3" id="KW-0238">DNA-binding</keyword>
<protein>
    <submittedName>
        <fullName evidence="8">Transcription factor 4</fullName>
    </submittedName>
</protein>
<feature type="region of interest" description="Disordered" evidence="6">
    <location>
        <begin position="335"/>
        <end position="361"/>
    </location>
</feature>
<feature type="compositionally biased region" description="Polar residues" evidence="6">
    <location>
        <begin position="47"/>
        <end position="60"/>
    </location>
</feature>
<dbReference type="SMART" id="SM00353">
    <property type="entry name" value="HLH"/>
    <property type="match status" value="1"/>
</dbReference>
<feature type="compositionally biased region" description="Basic and acidic residues" evidence="6">
    <location>
        <begin position="217"/>
        <end position="235"/>
    </location>
</feature>
<dbReference type="GO" id="GO:0005634">
    <property type="term" value="C:nucleus"/>
    <property type="evidence" value="ECO:0007669"/>
    <property type="project" value="UniProtKB-SubCell"/>
</dbReference>
<evidence type="ECO:0000256" key="1">
    <source>
        <dbReference type="ARBA" id="ARBA00004123"/>
    </source>
</evidence>
<dbReference type="Pfam" id="PF00010">
    <property type="entry name" value="HLH"/>
    <property type="match status" value="1"/>
</dbReference>
<keyword evidence="2" id="KW-0805">Transcription regulation</keyword>
<organism evidence="8 9">
    <name type="scientific">Cichlidogyrus casuarinus</name>
    <dbReference type="NCBI Taxonomy" id="1844966"/>
    <lineage>
        <taxon>Eukaryota</taxon>
        <taxon>Metazoa</taxon>
        <taxon>Spiralia</taxon>
        <taxon>Lophotrochozoa</taxon>
        <taxon>Platyhelminthes</taxon>
        <taxon>Monogenea</taxon>
        <taxon>Monopisthocotylea</taxon>
        <taxon>Dactylogyridea</taxon>
        <taxon>Ancyrocephalidae</taxon>
        <taxon>Cichlidogyrus</taxon>
    </lineage>
</organism>
<comment type="caution">
    <text evidence="8">The sequence shown here is derived from an EMBL/GenBank/DDBJ whole genome shotgun (WGS) entry which is preliminary data.</text>
</comment>
<name>A0ABD2PRG0_9PLAT</name>
<feature type="compositionally biased region" description="Polar residues" evidence="6">
    <location>
        <begin position="72"/>
        <end position="86"/>
    </location>
</feature>